<protein>
    <recommendedName>
        <fullName evidence="2">protein-tyrosine-phosphatase</fullName>
        <ecNumber evidence="2">3.1.3.48</ecNumber>
    </recommendedName>
</protein>
<evidence type="ECO:0000256" key="2">
    <source>
        <dbReference type="ARBA" id="ARBA00013064"/>
    </source>
</evidence>
<comment type="catalytic activity">
    <reaction evidence="5">
        <text>O-phospho-L-tyrosyl-[protein] + H2O = L-tyrosyl-[protein] + phosphate</text>
        <dbReference type="Rhea" id="RHEA:10684"/>
        <dbReference type="Rhea" id="RHEA-COMP:10136"/>
        <dbReference type="Rhea" id="RHEA-COMP:20101"/>
        <dbReference type="ChEBI" id="CHEBI:15377"/>
        <dbReference type="ChEBI" id="CHEBI:43474"/>
        <dbReference type="ChEBI" id="CHEBI:46858"/>
        <dbReference type="ChEBI" id="CHEBI:61978"/>
        <dbReference type="EC" id="3.1.3.48"/>
    </reaction>
</comment>
<dbReference type="GO" id="GO:0004725">
    <property type="term" value="F:protein tyrosine phosphatase activity"/>
    <property type="evidence" value="ECO:0007669"/>
    <property type="project" value="UniProtKB-EC"/>
</dbReference>
<accession>A0A7W3NAK2</accession>
<gene>
    <name evidence="6" type="ORF">HNP21_002476</name>
</gene>
<evidence type="ECO:0000256" key="3">
    <source>
        <dbReference type="ARBA" id="ARBA00022801"/>
    </source>
</evidence>
<dbReference type="EC" id="3.1.3.48" evidence="2"/>
<reference evidence="6" key="1">
    <citation type="submission" date="2020-08" db="EMBL/GenBank/DDBJ databases">
        <title>Functional genomics of gut bacteria from endangered species of beetles.</title>
        <authorList>
            <person name="Carlos-Shanley C."/>
        </authorList>
    </citation>
    <scope>NUCLEOTIDE SEQUENCE [LARGE SCALE GENOMIC DNA]</scope>
    <source>
        <strain evidence="6">S00060</strain>
    </source>
</reference>
<evidence type="ECO:0000313" key="7">
    <source>
        <dbReference type="Proteomes" id="UP000543174"/>
    </source>
</evidence>
<keyword evidence="7" id="KW-1185">Reference proteome</keyword>
<dbReference type="AlphaFoldDB" id="A0A7W3NAK2"/>
<organism evidence="6 7">
    <name type="scientific">Priestia aryabhattai</name>
    <name type="common">Bacillus aryabhattai</name>
    <dbReference type="NCBI Taxonomy" id="412384"/>
    <lineage>
        <taxon>Bacteria</taxon>
        <taxon>Bacillati</taxon>
        <taxon>Bacillota</taxon>
        <taxon>Bacilli</taxon>
        <taxon>Bacillales</taxon>
        <taxon>Bacillaceae</taxon>
        <taxon>Priestia</taxon>
    </lineage>
</organism>
<dbReference type="PANTHER" id="PTHR39181:SF1">
    <property type="entry name" value="TYROSINE-PROTEIN PHOSPHATASE YWQE"/>
    <property type="match status" value="1"/>
</dbReference>
<evidence type="ECO:0000256" key="4">
    <source>
        <dbReference type="ARBA" id="ARBA00022912"/>
    </source>
</evidence>
<dbReference type="SUPFAM" id="SSF89550">
    <property type="entry name" value="PHP domain-like"/>
    <property type="match status" value="1"/>
</dbReference>
<name>A0A7W3NAK2_PRIAR</name>
<proteinExistence type="inferred from homology"/>
<dbReference type="InterPro" id="IPR016195">
    <property type="entry name" value="Pol/histidinol_Pase-like"/>
</dbReference>
<comment type="similarity">
    <text evidence="1">Belongs to the metallo-dependent hydrolases superfamily. CpsB/CapC family.</text>
</comment>
<comment type="caution">
    <text evidence="6">The sequence shown here is derived from an EMBL/GenBank/DDBJ whole genome shotgun (WGS) entry which is preliminary data.</text>
</comment>
<dbReference type="PANTHER" id="PTHR39181">
    <property type="entry name" value="TYROSINE-PROTEIN PHOSPHATASE YWQE"/>
    <property type="match status" value="1"/>
</dbReference>
<dbReference type="EMBL" id="JACJHT010000002">
    <property type="protein sequence ID" value="MBA9039369.1"/>
    <property type="molecule type" value="Genomic_DNA"/>
</dbReference>
<evidence type="ECO:0000313" key="6">
    <source>
        <dbReference type="EMBL" id="MBA9039369.1"/>
    </source>
</evidence>
<dbReference type="Gene3D" id="3.20.20.140">
    <property type="entry name" value="Metal-dependent hydrolases"/>
    <property type="match status" value="1"/>
</dbReference>
<dbReference type="Proteomes" id="UP000543174">
    <property type="component" value="Unassembled WGS sequence"/>
</dbReference>
<keyword evidence="3" id="KW-0378">Hydrolase</keyword>
<dbReference type="GO" id="GO:0030145">
    <property type="term" value="F:manganese ion binding"/>
    <property type="evidence" value="ECO:0007669"/>
    <property type="project" value="InterPro"/>
</dbReference>
<keyword evidence="4" id="KW-0904">Protein phosphatase</keyword>
<sequence>MIDLHSHIFQFDDGAQIMEDSVKVAKQAVHEGIHTIAATPHHQNRKYINEKMKSYIEFQS</sequence>
<dbReference type="InterPro" id="IPR016667">
    <property type="entry name" value="Caps_polysacc_synth_CpsB/CapC"/>
</dbReference>
<evidence type="ECO:0000256" key="5">
    <source>
        <dbReference type="ARBA" id="ARBA00051722"/>
    </source>
</evidence>
<dbReference type="Pfam" id="PF19567">
    <property type="entry name" value="CpsB_CapC"/>
    <property type="match status" value="1"/>
</dbReference>
<evidence type="ECO:0000256" key="1">
    <source>
        <dbReference type="ARBA" id="ARBA00005750"/>
    </source>
</evidence>